<dbReference type="Gene3D" id="3.30.160.150">
    <property type="entry name" value="Lipoprotein like domain"/>
    <property type="match status" value="1"/>
</dbReference>
<dbReference type="Pfam" id="PF04390">
    <property type="entry name" value="LptE"/>
    <property type="match status" value="1"/>
</dbReference>
<dbReference type="EMBL" id="JADBEO010000024">
    <property type="protein sequence ID" value="MDR4307388.1"/>
    <property type="molecule type" value="Genomic_DNA"/>
</dbReference>
<proteinExistence type="predicted"/>
<keyword evidence="2" id="KW-1185">Reference proteome</keyword>
<accession>A0ABU1DGZ1</accession>
<sequence length="182" mass="19284">MSSPDGRTLLRLALVGALALPLAACFRPVYGGGPASDVVTKGGTTNVAELMRSVDVKQIEGRVGGKIRNELIFLLTGGGAAGPTAYRLTITFNEYGQSAVVDPYTSVPQSRTISLQASYSMTRAGGGLDPIMKGEAFASATYFSGLQRFANVRAERDAEDRAATQIAERIRSRLQAYFSGGR</sequence>
<protein>
    <recommendedName>
        <fullName evidence="3">LPS-assembly lipoprotein</fullName>
    </recommendedName>
</protein>
<evidence type="ECO:0008006" key="3">
    <source>
        <dbReference type="Google" id="ProtNLM"/>
    </source>
</evidence>
<evidence type="ECO:0000313" key="1">
    <source>
        <dbReference type="EMBL" id="MDR4307388.1"/>
    </source>
</evidence>
<reference evidence="1" key="1">
    <citation type="submission" date="2020-10" db="EMBL/GenBank/DDBJ databases">
        <authorList>
            <person name="Abbas A."/>
            <person name="Razzaq R."/>
            <person name="Waqas M."/>
            <person name="Abbas N."/>
            <person name="Nielsen T.K."/>
            <person name="Hansen L.H."/>
            <person name="Hussain S."/>
            <person name="Shahid M."/>
        </authorList>
    </citation>
    <scope>NUCLEOTIDE SEQUENCE</scope>
    <source>
        <strain evidence="1">S14</strain>
    </source>
</reference>
<organism evidence="1 2">
    <name type="scientific">Chelatococcus sambhunathii</name>
    <dbReference type="NCBI Taxonomy" id="363953"/>
    <lineage>
        <taxon>Bacteria</taxon>
        <taxon>Pseudomonadati</taxon>
        <taxon>Pseudomonadota</taxon>
        <taxon>Alphaproteobacteria</taxon>
        <taxon>Hyphomicrobiales</taxon>
        <taxon>Chelatococcaceae</taxon>
        <taxon>Chelatococcus</taxon>
    </lineage>
</organism>
<dbReference type="InterPro" id="IPR007485">
    <property type="entry name" value="LPS_assembly_LptE"/>
</dbReference>
<gene>
    <name evidence="1" type="ORF">IHQ68_12245</name>
</gene>
<name>A0ABU1DGZ1_9HYPH</name>
<comment type="caution">
    <text evidence="1">The sequence shown here is derived from an EMBL/GenBank/DDBJ whole genome shotgun (WGS) entry which is preliminary data.</text>
</comment>
<dbReference type="Proteomes" id="UP001181622">
    <property type="component" value="Unassembled WGS sequence"/>
</dbReference>
<dbReference type="RefSeq" id="WP_309392186.1">
    <property type="nucleotide sequence ID" value="NZ_JADBEO010000024.1"/>
</dbReference>
<evidence type="ECO:0000313" key="2">
    <source>
        <dbReference type="Proteomes" id="UP001181622"/>
    </source>
</evidence>